<organism evidence="7 8">
    <name type="scientific">Actinomadura latina</name>
    <dbReference type="NCBI Taxonomy" id="163603"/>
    <lineage>
        <taxon>Bacteria</taxon>
        <taxon>Bacillati</taxon>
        <taxon>Actinomycetota</taxon>
        <taxon>Actinomycetes</taxon>
        <taxon>Streptosporangiales</taxon>
        <taxon>Thermomonosporaceae</taxon>
        <taxon>Actinomadura</taxon>
    </lineage>
</organism>
<dbReference type="Pfam" id="PF00462">
    <property type="entry name" value="Glutaredoxin"/>
    <property type="match status" value="1"/>
</dbReference>
<evidence type="ECO:0000256" key="1">
    <source>
        <dbReference type="ARBA" id="ARBA00007787"/>
    </source>
</evidence>
<accession>A0A846YUF4</accession>
<evidence type="ECO:0000256" key="2">
    <source>
        <dbReference type="ARBA" id="ARBA00022448"/>
    </source>
</evidence>
<evidence type="ECO:0000313" key="7">
    <source>
        <dbReference type="EMBL" id="NKZ03731.1"/>
    </source>
</evidence>
<dbReference type="AlphaFoldDB" id="A0A846YUF4"/>
<dbReference type="GO" id="GO:0015035">
    <property type="term" value="F:protein-disulfide reductase activity"/>
    <property type="evidence" value="ECO:0007669"/>
    <property type="project" value="TreeGrafter"/>
</dbReference>
<evidence type="ECO:0000313" key="8">
    <source>
        <dbReference type="Proteomes" id="UP000579250"/>
    </source>
</evidence>
<evidence type="ECO:0000256" key="3">
    <source>
        <dbReference type="ARBA" id="ARBA00022982"/>
    </source>
</evidence>
<protein>
    <submittedName>
        <fullName evidence="7">Glutaredoxin</fullName>
    </submittedName>
</protein>
<proteinExistence type="inferred from homology"/>
<dbReference type="RefSeq" id="WP_067634751.1">
    <property type="nucleotide sequence ID" value="NZ_JAAXPI010000007.1"/>
</dbReference>
<keyword evidence="2" id="KW-0813">Transport</keyword>
<dbReference type="PANTHER" id="PTHR46679:SF1">
    <property type="entry name" value="GLUTAREDOXIN-2, MITOCHONDRIAL"/>
    <property type="match status" value="1"/>
</dbReference>
<dbReference type="EMBL" id="JAAXPI010000007">
    <property type="protein sequence ID" value="NKZ03731.1"/>
    <property type="molecule type" value="Genomic_DNA"/>
</dbReference>
<dbReference type="InterPro" id="IPR029032">
    <property type="entry name" value="AhpD-like"/>
</dbReference>
<keyword evidence="5" id="KW-0676">Redox-active center</keyword>
<feature type="domain" description="Glutaredoxin" evidence="6">
    <location>
        <begin position="7"/>
        <end position="66"/>
    </location>
</feature>
<dbReference type="InterPro" id="IPR014025">
    <property type="entry name" value="Glutaredoxin_subgr"/>
</dbReference>
<name>A0A846YUF4_9ACTN</name>
<comment type="caution">
    <text evidence="7">The sequence shown here is derived from an EMBL/GenBank/DDBJ whole genome shotgun (WGS) entry which is preliminary data.</text>
</comment>
<keyword evidence="4" id="KW-1015">Disulfide bond</keyword>
<dbReference type="SUPFAM" id="SSF69118">
    <property type="entry name" value="AhpD-like"/>
    <property type="match status" value="2"/>
</dbReference>
<dbReference type="CDD" id="cd02066">
    <property type="entry name" value="GRX_family"/>
    <property type="match status" value="1"/>
</dbReference>
<dbReference type="InterPro" id="IPR002109">
    <property type="entry name" value="Glutaredoxin"/>
</dbReference>
<sequence>MTETPTVQIFTKPDCVICKNSKRVLETAGIPFEELDTASASRLADSAVYFSGRPTLPQVFVGGQWIDGVDDLKGLAEAGRLRDVVESAHGVLPIDAMTDEELAAGAEDVPLADHLSRTDGTHDTDPESWPILEFYHRIFGFWPNTLAYLYRWPTAYKLFVYCQNIASLQKAAKTVGTPVVSIIGYGSSAAQGCTYCMTHSITMFKGLDVDVAALKAARRGDAGPGNPFGPFEVAVVDLAAQATRNAVTDKAVEAVRSTAGQGRTKPVDPDEALEAVIQIGASMGFFNVFNDLSGLAIEGDWAVVAQSKGIDSGRHSVEDGNPDNLAHGVPDGGPSAQEMLDRFEAIVGDVEAFTTEHLGLTPSWIAAWPEATRALHAYMYVTLMNGDGDAVISGELKHLMARVAAVARGHTYLAAVEGFIAAHVAEDSGRAALRVRHAYQAAIGRPESARLFDEKEQSALRLAWLSAQSPLVTPRRFVEPLVERHDERAVTELIVCCAVASLVQRFAAVVRPDIEPDVRAFLAGNGLDAGLIDVRFPAGD</sequence>
<gene>
    <name evidence="7" type="ORF">HGB48_08215</name>
</gene>
<dbReference type="Proteomes" id="UP000579250">
    <property type="component" value="Unassembled WGS sequence"/>
</dbReference>
<dbReference type="Gene3D" id="1.20.1290.10">
    <property type="entry name" value="AhpD-like"/>
    <property type="match status" value="2"/>
</dbReference>
<dbReference type="SUPFAM" id="SSF52833">
    <property type="entry name" value="Thioredoxin-like"/>
    <property type="match status" value="1"/>
</dbReference>
<dbReference type="PANTHER" id="PTHR46679">
    <property type="match status" value="1"/>
</dbReference>
<dbReference type="InterPro" id="IPR036249">
    <property type="entry name" value="Thioredoxin-like_sf"/>
</dbReference>
<evidence type="ECO:0000259" key="6">
    <source>
        <dbReference type="Pfam" id="PF00462"/>
    </source>
</evidence>
<comment type="similarity">
    <text evidence="1">Belongs to the glutaredoxin family.</text>
</comment>
<dbReference type="PRINTS" id="PR00160">
    <property type="entry name" value="GLUTAREDOXIN"/>
</dbReference>
<dbReference type="PROSITE" id="PS51354">
    <property type="entry name" value="GLUTAREDOXIN_2"/>
    <property type="match status" value="1"/>
</dbReference>
<evidence type="ECO:0000256" key="5">
    <source>
        <dbReference type="ARBA" id="ARBA00023284"/>
    </source>
</evidence>
<dbReference type="Gene3D" id="3.40.30.10">
    <property type="entry name" value="Glutaredoxin"/>
    <property type="match status" value="1"/>
</dbReference>
<keyword evidence="8" id="KW-1185">Reference proteome</keyword>
<reference evidence="7 8" key="1">
    <citation type="submission" date="2020-04" db="EMBL/GenBank/DDBJ databases">
        <title>MicrobeNet Type strains.</title>
        <authorList>
            <person name="Nicholson A.C."/>
        </authorList>
    </citation>
    <scope>NUCLEOTIDE SEQUENCE [LARGE SCALE GENOMIC DNA]</scope>
    <source>
        <strain evidence="7 8">ATCC BAA-277</strain>
    </source>
</reference>
<evidence type="ECO:0000256" key="4">
    <source>
        <dbReference type="ARBA" id="ARBA00023157"/>
    </source>
</evidence>
<keyword evidence="3" id="KW-0249">Electron transport</keyword>